<comment type="subcellular location">
    <subcellularLocation>
        <location evidence="1">Cell outer membrane</location>
        <topology evidence="1">Multi-pass membrane protein</topology>
    </subcellularLocation>
</comment>
<evidence type="ECO:0000256" key="1">
    <source>
        <dbReference type="ARBA" id="ARBA00004571"/>
    </source>
</evidence>
<keyword evidence="4" id="KW-0472">Membrane</keyword>
<protein>
    <submittedName>
        <fullName evidence="6">Porin</fullName>
    </submittedName>
</protein>
<dbReference type="GO" id="GO:0034220">
    <property type="term" value="P:monoatomic ion transmembrane transport"/>
    <property type="evidence" value="ECO:0007669"/>
    <property type="project" value="InterPro"/>
</dbReference>
<dbReference type="Gene3D" id="2.40.160.10">
    <property type="entry name" value="Porin"/>
    <property type="match status" value="1"/>
</dbReference>
<dbReference type="RefSeq" id="WP_207541986.1">
    <property type="nucleotide sequence ID" value="NZ_JAFNAA010000007.1"/>
</dbReference>
<dbReference type="PANTHER" id="PTHR34501">
    <property type="entry name" value="PROTEIN YDDL-RELATED"/>
    <property type="match status" value="1"/>
</dbReference>
<dbReference type="InterPro" id="IPR050298">
    <property type="entry name" value="Gram-neg_bact_OMP"/>
</dbReference>
<dbReference type="PRINTS" id="PR00183">
    <property type="entry name" value="ECOLIPORIN"/>
</dbReference>
<evidence type="ECO:0000313" key="7">
    <source>
        <dbReference type="Proteomes" id="UP000664658"/>
    </source>
</evidence>
<dbReference type="PANTHER" id="PTHR34501:SF2">
    <property type="entry name" value="OUTER MEMBRANE PORIN F-RELATED"/>
    <property type="match status" value="1"/>
</dbReference>
<name>A0A8I2B2S4_PLESH</name>
<dbReference type="InterPro" id="IPR033900">
    <property type="entry name" value="Gram_neg_porin_domain"/>
</dbReference>
<evidence type="ECO:0000256" key="5">
    <source>
        <dbReference type="SAM" id="SignalP"/>
    </source>
</evidence>
<evidence type="ECO:0000313" key="6">
    <source>
        <dbReference type="EMBL" id="MBO1108176.1"/>
    </source>
</evidence>
<dbReference type="Proteomes" id="UP000664658">
    <property type="component" value="Unassembled WGS sequence"/>
</dbReference>
<evidence type="ECO:0000256" key="4">
    <source>
        <dbReference type="ARBA" id="ARBA00023136"/>
    </source>
</evidence>
<gene>
    <name evidence="6" type="ORF">J2R62_08070</name>
</gene>
<dbReference type="SUPFAM" id="SSF56935">
    <property type="entry name" value="Porins"/>
    <property type="match status" value="1"/>
</dbReference>
<evidence type="ECO:0000256" key="3">
    <source>
        <dbReference type="ARBA" id="ARBA00022729"/>
    </source>
</evidence>
<proteinExistence type="inferred from homology"/>
<reference evidence="6" key="1">
    <citation type="submission" date="2021-03" db="EMBL/GenBank/DDBJ databases">
        <title>Plesiomonas shigelloides zfcc0051, isolated from zebrafish feces.</title>
        <authorList>
            <person name="Vanderhoek Z."/>
            <person name="Gaulke C."/>
        </authorList>
    </citation>
    <scope>NUCLEOTIDE SEQUENCE</scope>
    <source>
        <strain evidence="6">Zfcc0051</strain>
    </source>
</reference>
<accession>A0A8I2B2S4</accession>
<sequence length="371" mass="41209">MKYNSLAVVLPALLLSSTSYAVELYNKDGNTIDFYGYVMGDYHFSKKNDISTHGDQSNSRFGIKGTTEINPELKGFGHFEYNQPINNNENSFWGSEGEVRLGYAGLTHDTYGTIQYGHNWSVMYDVTQYADMLPEFGEDTLGYFSEVSGSTVIDPDSMFGSGRGNGMLQYRYSYAGFDMGLQYLASSTGVQGEGAGASLQYTFDSVGITLGGAYNAGSKDMQAIRNLGAPLAPDFNESRAHMWALGAKYDLNNIYLSAVYAETDNQQPYVDINNNNNFADKTQAYFLTAQYTFDMGLTPGIAYAQGKAKSLNGYGDQDYSKYVDLSLNYAINNHFTTYVDYKINLLDNNEYTRQNSVLTDDVVAVAFQYNF</sequence>
<dbReference type="GO" id="GO:0009279">
    <property type="term" value="C:cell outer membrane"/>
    <property type="evidence" value="ECO:0007669"/>
    <property type="project" value="UniProtKB-SubCell"/>
</dbReference>
<dbReference type="AlphaFoldDB" id="A0A8I2B2S4"/>
<dbReference type="Pfam" id="PF00267">
    <property type="entry name" value="Porin_1"/>
    <property type="match status" value="1"/>
</dbReference>
<dbReference type="InterPro" id="IPR001702">
    <property type="entry name" value="Porin_Gram-ve"/>
</dbReference>
<dbReference type="InterPro" id="IPR001897">
    <property type="entry name" value="Porin_gammaproteobac"/>
</dbReference>
<comment type="caution">
    <text evidence="6">The sequence shown here is derived from an EMBL/GenBank/DDBJ whole genome shotgun (WGS) entry which is preliminary data.</text>
</comment>
<comment type="similarity">
    <text evidence="2">Belongs to the Gram-negative porin family.</text>
</comment>
<dbReference type="GO" id="GO:0015288">
    <property type="term" value="F:porin activity"/>
    <property type="evidence" value="ECO:0007669"/>
    <property type="project" value="InterPro"/>
</dbReference>
<organism evidence="6 7">
    <name type="scientific">Plesiomonas shigelloides</name>
    <name type="common">Aeromonas shigelloides</name>
    <dbReference type="NCBI Taxonomy" id="703"/>
    <lineage>
        <taxon>Bacteria</taxon>
        <taxon>Pseudomonadati</taxon>
        <taxon>Pseudomonadota</taxon>
        <taxon>Gammaproteobacteria</taxon>
        <taxon>Enterobacterales</taxon>
        <taxon>Enterobacteriaceae</taxon>
        <taxon>Plesiomonas</taxon>
    </lineage>
</organism>
<feature type="signal peptide" evidence="5">
    <location>
        <begin position="1"/>
        <end position="21"/>
    </location>
</feature>
<dbReference type="CDD" id="cd00342">
    <property type="entry name" value="gram_neg_porins"/>
    <property type="match status" value="1"/>
</dbReference>
<feature type="chain" id="PRO_5034319489" evidence="5">
    <location>
        <begin position="22"/>
        <end position="371"/>
    </location>
</feature>
<keyword evidence="3 5" id="KW-0732">Signal</keyword>
<evidence type="ECO:0000256" key="2">
    <source>
        <dbReference type="ARBA" id="ARBA00007539"/>
    </source>
</evidence>
<dbReference type="InterPro" id="IPR023614">
    <property type="entry name" value="Porin_dom_sf"/>
</dbReference>
<dbReference type="EMBL" id="JAFNAA010000007">
    <property type="protein sequence ID" value="MBO1108176.1"/>
    <property type="molecule type" value="Genomic_DNA"/>
</dbReference>